<gene>
    <name evidence="10" type="ORF">WG950_09335</name>
</gene>
<proteinExistence type="predicted"/>
<keyword evidence="3" id="KW-0808">Transferase</keyword>
<organism evidence="10 11">
    <name type="scientific">Polaribacter marinaquae</name>
    <dbReference type="NCBI Taxonomy" id="1642819"/>
    <lineage>
        <taxon>Bacteria</taxon>
        <taxon>Pseudomonadati</taxon>
        <taxon>Bacteroidota</taxon>
        <taxon>Flavobacteriia</taxon>
        <taxon>Flavobacteriales</taxon>
        <taxon>Flavobacteriaceae</taxon>
    </lineage>
</organism>
<keyword evidence="7" id="KW-0175">Coiled coil</keyword>
<dbReference type="Pfam" id="PF13424">
    <property type="entry name" value="TPR_12"/>
    <property type="match status" value="1"/>
</dbReference>
<accession>A0ABZ2TQF8</accession>
<evidence type="ECO:0000313" key="10">
    <source>
        <dbReference type="EMBL" id="WYW54729.1"/>
    </source>
</evidence>
<dbReference type="Gene3D" id="3.30.565.10">
    <property type="entry name" value="Histidine kinase-like ATPase, C-terminal domain"/>
    <property type="match status" value="1"/>
</dbReference>
<dbReference type="RefSeq" id="WP_340931880.1">
    <property type="nucleotide sequence ID" value="NZ_CP150496.1"/>
</dbReference>
<evidence type="ECO:0000256" key="5">
    <source>
        <dbReference type="ARBA" id="ARBA00023012"/>
    </source>
</evidence>
<evidence type="ECO:0000256" key="4">
    <source>
        <dbReference type="ARBA" id="ARBA00022777"/>
    </source>
</evidence>
<dbReference type="CDD" id="cd16917">
    <property type="entry name" value="HATPase_UhpB-NarQ-NarX-like"/>
    <property type="match status" value="1"/>
</dbReference>
<name>A0ABZ2TQF8_9FLAO</name>
<dbReference type="InterPro" id="IPR050482">
    <property type="entry name" value="Sensor_HK_TwoCompSys"/>
</dbReference>
<feature type="coiled-coil region" evidence="7">
    <location>
        <begin position="390"/>
        <end position="417"/>
    </location>
</feature>
<dbReference type="PROSITE" id="PS50109">
    <property type="entry name" value="HIS_KIN"/>
    <property type="match status" value="1"/>
</dbReference>
<dbReference type="PANTHER" id="PTHR24421">
    <property type="entry name" value="NITRATE/NITRITE SENSOR PROTEIN NARX-RELATED"/>
    <property type="match status" value="1"/>
</dbReference>
<keyword evidence="8" id="KW-0812">Transmembrane</keyword>
<feature type="transmembrane region" description="Helical" evidence="8">
    <location>
        <begin position="425"/>
        <end position="445"/>
    </location>
</feature>
<evidence type="ECO:0000259" key="9">
    <source>
        <dbReference type="PROSITE" id="PS50109"/>
    </source>
</evidence>
<evidence type="ECO:0000313" key="11">
    <source>
        <dbReference type="Proteomes" id="UP001491088"/>
    </source>
</evidence>
<dbReference type="InterPro" id="IPR004358">
    <property type="entry name" value="Sig_transdc_His_kin-like_C"/>
</dbReference>
<evidence type="ECO:0000256" key="6">
    <source>
        <dbReference type="PROSITE-ProRule" id="PRU00339"/>
    </source>
</evidence>
<keyword evidence="8" id="KW-1133">Transmembrane helix</keyword>
<dbReference type="InterPro" id="IPR019734">
    <property type="entry name" value="TPR_rpt"/>
</dbReference>
<dbReference type="PROSITE" id="PS50005">
    <property type="entry name" value="TPR"/>
    <property type="match status" value="1"/>
</dbReference>
<keyword evidence="8" id="KW-0472">Membrane</keyword>
<dbReference type="InterPro" id="IPR011990">
    <property type="entry name" value="TPR-like_helical_dom_sf"/>
</dbReference>
<dbReference type="Gene3D" id="1.25.40.10">
    <property type="entry name" value="Tetratricopeptide repeat domain"/>
    <property type="match status" value="2"/>
</dbReference>
<dbReference type="InterPro" id="IPR003594">
    <property type="entry name" value="HATPase_dom"/>
</dbReference>
<evidence type="ECO:0000256" key="2">
    <source>
        <dbReference type="ARBA" id="ARBA00012438"/>
    </source>
</evidence>
<dbReference type="EMBL" id="CP150496">
    <property type="protein sequence ID" value="WYW54729.1"/>
    <property type="molecule type" value="Genomic_DNA"/>
</dbReference>
<dbReference type="SMART" id="SM00028">
    <property type="entry name" value="TPR"/>
    <property type="match status" value="4"/>
</dbReference>
<evidence type="ECO:0000256" key="3">
    <source>
        <dbReference type="ARBA" id="ARBA00022679"/>
    </source>
</evidence>
<dbReference type="SMART" id="SM00387">
    <property type="entry name" value="HATPase_c"/>
    <property type="match status" value="1"/>
</dbReference>
<dbReference type="PANTHER" id="PTHR24421:SF10">
    <property type="entry name" value="NITRATE_NITRITE SENSOR PROTEIN NARQ"/>
    <property type="match status" value="1"/>
</dbReference>
<keyword evidence="6" id="KW-0802">TPR repeat</keyword>
<protein>
    <recommendedName>
        <fullName evidence="2">histidine kinase</fullName>
        <ecNumber evidence="2">2.7.13.3</ecNumber>
    </recommendedName>
</protein>
<keyword evidence="4" id="KW-0418">Kinase</keyword>
<comment type="catalytic activity">
    <reaction evidence="1">
        <text>ATP + protein L-histidine = ADP + protein N-phospho-L-histidine.</text>
        <dbReference type="EC" id="2.7.13.3"/>
    </reaction>
</comment>
<dbReference type="PRINTS" id="PR00344">
    <property type="entry name" value="BCTRLSENSOR"/>
</dbReference>
<keyword evidence="11" id="KW-1185">Reference proteome</keyword>
<sequence>MKKENSLILLFTVFAVFNAFTQTPKDSLNFYLDNAKGSNKVRYLKKAITLLEDLKIDSLIQQTSIEYAKESYFAKDTLGLTFSKNKLQNHFKRSKDSFSLAKAYHFAALNHKIKNNLDSSFYYYQESKKIFIGLKDSVETGRRLLSMAILQVKELDYLGCETTAVEGLKYIEPAQDKEYRTLISLYQTLGNALGHLNRPKESRAYYLKARELAKFNTVTSRREVNYLNLYNNIGATYVDEGNFDKAITLFKEGLRFDSIAIKYPRQYQNLLGSLSSAYFRQGKIDKAISGYKTVLEGRKKSKFVYAESVSHSLLAEAYMKNKQYNLAKKHAYIGLELGKKTRNNEQVLDCLQFLTELTFGETAKKHFKEYVQLKDSLFTRERTRKNQFAKVIYETEKKEKENTSLKLENQRKELLIKSEKQQKTIGFLIAGAGILFIGFGANIVASRRKKILFEAKLAQVEAREKERQQIAKSLHDEVAGDIRMLHLKLEKSNQLEEAKSLHIIKENVRNLSHQLSSESFNKVSFKDQIINLVSDYFEPDFKIKVENINTISWTEINNSIKRTLFLAVRESIQNAKKYAEATKLIVRFSENKKTITLEISDNGIGFDAEVKKTGIGLKNIRERVEDLNGVFSIDSELEKGTTIKIDVSKNGK</sequence>
<dbReference type="InterPro" id="IPR036890">
    <property type="entry name" value="HATPase_C_sf"/>
</dbReference>
<keyword evidence="5" id="KW-0902">Two-component regulatory system</keyword>
<evidence type="ECO:0000256" key="7">
    <source>
        <dbReference type="SAM" id="Coils"/>
    </source>
</evidence>
<evidence type="ECO:0000256" key="1">
    <source>
        <dbReference type="ARBA" id="ARBA00000085"/>
    </source>
</evidence>
<dbReference type="EC" id="2.7.13.3" evidence="2"/>
<evidence type="ECO:0000256" key="8">
    <source>
        <dbReference type="SAM" id="Phobius"/>
    </source>
</evidence>
<reference evidence="10 11" key="1">
    <citation type="submission" date="2024-03" db="EMBL/GenBank/DDBJ databases">
        <authorList>
            <person name="Cao K."/>
        </authorList>
    </citation>
    <scope>NUCLEOTIDE SEQUENCE [LARGE SCALE GENOMIC DNA]</scope>
    <source>
        <strain evidence="10 11">MCCC 1K00696</strain>
    </source>
</reference>
<dbReference type="Proteomes" id="UP001491088">
    <property type="component" value="Chromosome"/>
</dbReference>
<dbReference type="Pfam" id="PF02518">
    <property type="entry name" value="HATPase_c"/>
    <property type="match status" value="1"/>
</dbReference>
<dbReference type="SUPFAM" id="SSF55874">
    <property type="entry name" value="ATPase domain of HSP90 chaperone/DNA topoisomerase II/histidine kinase"/>
    <property type="match status" value="1"/>
</dbReference>
<feature type="repeat" description="TPR" evidence="6">
    <location>
        <begin position="227"/>
        <end position="260"/>
    </location>
</feature>
<dbReference type="InterPro" id="IPR005467">
    <property type="entry name" value="His_kinase_dom"/>
</dbReference>
<feature type="domain" description="Histidine kinase" evidence="9">
    <location>
        <begin position="564"/>
        <end position="651"/>
    </location>
</feature>
<dbReference type="SUPFAM" id="SSF48452">
    <property type="entry name" value="TPR-like"/>
    <property type="match status" value="1"/>
</dbReference>